<protein>
    <submittedName>
        <fullName evidence="2">Mitochondrial carrier</fullName>
    </submittedName>
</protein>
<name>A0A364N746_STELY</name>
<reference evidence="3" key="1">
    <citation type="submission" date="2018-05" db="EMBL/GenBank/DDBJ databases">
        <title>Draft genome sequence of Stemphylium lycopersici strain CIDEFI 213.</title>
        <authorList>
            <person name="Medina R."/>
            <person name="Franco M.E.E."/>
            <person name="Lucentini C.G."/>
            <person name="Saparrat M.C.N."/>
            <person name="Balatti P.A."/>
        </authorList>
    </citation>
    <scope>NUCLEOTIDE SEQUENCE [LARGE SCALE GENOMIC DNA]</scope>
    <source>
        <strain evidence="3">CIDEFI 213</strain>
    </source>
</reference>
<dbReference type="SUPFAM" id="SSF50978">
    <property type="entry name" value="WD40 repeat-like"/>
    <property type="match status" value="1"/>
</dbReference>
<dbReference type="Pfam" id="PF08728">
    <property type="entry name" value="CRT10"/>
    <property type="match status" value="1"/>
</dbReference>
<feature type="region of interest" description="Disordered" evidence="1">
    <location>
        <begin position="341"/>
        <end position="391"/>
    </location>
</feature>
<evidence type="ECO:0000313" key="3">
    <source>
        <dbReference type="Proteomes" id="UP000249619"/>
    </source>
</evidence>
<gene>
    <name evidence="2" type="ORF">DDE83_003423</name>
</gene>
<accession>A0A364N746</accession>
<dbReference type="STRING" id="183478.A0A364N746"/>
<proteinExistence type="predicted"/>
<dbReference type="InterPro" id="IPR014839">
    <property type="entry name" value="Crt10"/>
</dbReference>
<comment type="caution">
    <text evidence="2">The sequence shown here is derived from an EMBL/GenBank/DDBJ whole genome shotgun (WGS) entry which is preliminary data.</text>
</comment>
<dbReference type="OrthoDB" id="5591786at2759"/>
<organism evidence="2 3">
    <name type="scientific">Stemphylium lycopersici</name>
    <name type="common">Tomato gray leaf spot disease fungus</name>
    <name type="synonym">Thyrospora lycopersici</name>
    <dbReference type="NCBI Taxonomy" id="183478"/>
    <lineage>
        <taxon>Eukaryota</taxon>
        <taxon>Fungi</taxon>
        <taxon>Dikarya</taxon>
        <taxon>Ascomycota</taxon>
        <taxon>Pezizomycotina</taxon>
        <taxon>Dothideomycetes</taxon>
        <taxon>Pleosporomycetidae</taxon>
        <taxon>Pleosporales</taxon>
        <taxon>Pleosporineae</taxon>
        <taxon>Pleosporaceae</taxon>
        <taxon>Stemphylium</taxon>
    </lineage>
</organism>
<dbReference type="EMBL" id="QGDH01000039">
    <property type="protein sequence ID" value="RAR13168.1"/>
    <property type="molecule type" value="Genomic_DNA"/>
</dbReference>
<sequence length="557" mass="62779">MEKYVACIPMGEHRGKSRFPTRRLSPALKAWRCDLTAFSQRHNLYFLASNKTLHVYQPGFPDQKLASEPDLILHPPMTGYGGAGIDWQDPHSINRILVEYLGNEEVVIVACDDGDVMGYRTEVIHRALERQSRQFEPPSEVDVPVFLRCNVGASAWGLAIHREARIIAISANTHQITIIAYALSDDDDGLDIEHHSRGRPKLSTESPFLRQEETIFTLSAENNLPALSFYGNSGRWLLSSCVDGKTVLWDLYMRKEAATYQLGWCKSAKEISKAPGYNSLGWGFTCSCPAASSVLHGAWGTLALKTRSAYHLPLAEEQKLGPEEVANRFWDVTTQKKRFTVEERSSPIPYMESSESEDEFSDGDDEDEDEEDEDEEDEEDEDEDVTHNQPQQLDYFQVSELAQLAKDNLQDPFIILTKEDVFLIQRPFTTDNMQGRSDHVVSMRRPLHPGDLTAPLSSPDRHCFFAQIPELGVFIVGSPIGRAGVFSLYWTQDEDSRWRRYGFKLEYLLPFRQENENEIAGVPQARDEGLMVGVAVAPVQGHAIMGRIYNGRGDGAS</sequence>
<dbReference type="Proteomes" id="UP000249619">
    <property type="component" value="Unassembled WGS sequence"/>
</dbReference>
<feature type="compositionally biased region" description="Acidic residues" evidence="1">
    <location>
        <begin position="354"/>
        <end position="384"/>
    </location>
</feature>
<dbReference type="InterPro" id="IPR036322">
    <property type="entry name" value="WD40_repeat_dom_sf"/>
</dbReference>
<keyword evidence="3" id="KW-1185">Reference proteome</keyword>
<evidence type="ECO:0000313" key="2">
    <source>
        <dbReference type="EMBL" id="RAR13168.1"/>
    </source>
</evidence>
<dbReference type="AlphaFoldDB" id="A0A364N746"/>
<evidence type="ECO:0000256" key="1">
    <source>
        <dbReference type="SAM" id="MobiDB-lite"/>
    </source>
</evidence>